<keyword evidence="3" id="KW-0964">Secreted</keyword>
<dbReference type="PANTHER" id="PTHR21700">
    <property type="entry name" value="TRANSTHYRETIN-LIKE FAMILY PROTEIN-RELATED"/>
    <property type="match status" value="1"/>
</dbReference>
<dbReference type="GO" id="GO:0005576">
    <property type="term" value="C:extracellular region"/>
    <property type="evidence" value="ECO:0007669"/>
    <property type="project" value="UniProtKB-SubCell"/>
</dbReference>
<keyword evidence="7" id="KW-1185">Reference proteome</keyword>
<evidence type="ECO:0000256" key="3">
    <source>
        <dbReference type="ARBA" id="ARBA00022525"/>
    </source>
</evidence>
<feature type="non-terminal residue" evidence="6">
    <location>
        <position position="1"/>
    </location>
</feature>
<protein>
    <recommendedName>
        <fullName evidence="8">Transthyretin-like family protein</fullName>
    </recommendedName>
</protein>
<dbReference type="PANTHER" id="PTHR21700:SF3">
    <property type="entry name" value="TRANSTHYRETIN-LIKE PROTEIN 5"/>
    <property type="match status" value="1"/>
</dbReference>
<name>A0AA36D9R9_9BILA</name>
<comment type="caution">
    <text evidence="6">The sequence shown here is derived from an EMBL/GenBank/DDBJ whole genome shotgun (WGS) entry which is preliminary data.</text>
</comment>
<proteinExistence type="inferred from homology"/>
<comment type="similarity">
    <text evidence="2">Belongs to the nematode transthyretin-like family.</text>
</comment>
<evidence type="ECO:0000256" key="5">
    <source>
        <dbReference type="SAM" id="SignalP"/>
    </source>
</evidence>
<evidence type="ECO:0000256" key="1">
    <source>
        <dbReference type="ARBA" id="ARBA00004613"/>
    </source>
</evidence>
<evidence type="ECO:0000313" key="7">
    <source>
        <dbReference type="Proteomes" id="UP001177023"/>
    </source>
</evidence>
<feature type="signal peptide" evidence="5">
    <location>
        <begin position="1"/>
        <end position="16"/>
    </location>
</feature>
<sequence>MLTFLIFLSIFGLISATSQSVAATGTVLCNGKPVSDLRVKLYDKDAWTTDDKLAEVKTDNNGQFKISGTGQSDRKMMSKFNIYHRCGMGMKICWYKNSFDIPSTYVVNGGSNGKVYDAGRIELSQLTKDRDCFN</sequence>
<dbReference type="AlphaFoldDB" id="A0AA36D9R9"/>
<evidence type="ECO:0000256" key="2">
    <source>
        <dbReference type="ARBA" id="ARBA00010112"/>
    </source>
</evidence>
<dbReference type="Proteomes" id="UP001177023">
    <property type="component" value="Unassembled WGS sequence"/>
</dbReference>
<gene>
    <name evidence="6" type="ORF">MSPICULIGERA_LOCUS21464</name>
</gene>
<accession>A0AA36D9R9</accession>
<dbReference type="InterPro" id="IPR001534">
    <property type="entry name" value="Transthyretin-like"/>
</dbReference>
<evidence type="ECO:0000256" key="4">
    <source>
        <dbReference type="ARBA" id="ARBA00022729"/>
    </source>
</evidence>
<dbReference type="Pfam" id="PF01060">
    <property type="entry name" value="TTR-52"/>
    <property type="match status" value="1"/>
</dbReference>
<comment type="subcellular location">
    <subcellularLocation>
        <location evidence="1">Secreted</location>
    </subcellularLocation>
</comment>
<reference evidence="6" key="1">
    <citation type="submission" date="2023-06" db="EMBL/GenBank/DDBJ databases">
        <authorList>
            <person name="Delattre M."/>
        </authorList>
    </citation>
    <scope>NUCLEOTIDE SEQUENCE</scope>
    <source>
        <strain evidence="6">AF72</strain>
    </source>
</reference>
<organism evidence="6 7">
    <name type="scientific">Mesorhabditis spiculigera</name>
    <dbReference type="NCBI Taxonomy" id="96644"/>
    <lineage>
        <taxon>Eukaryota</taxon>
        <taxon>Metazoa</taxon>
        <taxon>Ecdysozoa</taxon>
        <taxon>Nematoda</taxon>
        <taxon>Chromadorea</taxon>
        <taxon>Rhabditida</taxon>
        <taxon>Rhabditina</taxon>
        <taxon>Rhabditomorpha</taxon>
        <taxon>Rhabditoidea</taxon>
        <taxon>Rhabditidae</taxon>
        <taxon>Mesorhabditinae</taxon>
        <taxon>Mesorhabditis</taxon>
    </lineage>
</organism>
<keyword evidence="4 5" id="KW-0732">Signal</keyword>
<evidence type="ECO:0000313" key="6">
    <source>
        <dbReference type="EMBL" id="CAJ0583381.1"/>
    </source>
</evidence>
<feature type="chain" id="PRO_5041386519" description="Transthyretin-like family protein" evidence="5">
    <location>
        <begin position="17"/>
        <end position="134"/>
    </location>
</feature>
<dbReference type="InterPro" id="IPR038479">
    <property type="entry name" value="Transthyretin-like_sf"/>
</dbReference>
<evidence type="ECO:0008006" key="8">
    <source>
        <dbReference type="Google" id="ProtNLM"/>
    </source>
</evidence>
<dbReference type="Gene3D" id="2.60.40.3330">
    <property type="match status" value="1"/>
</dbReference>
<dbReference type="EMBL" id="CATQJA010002665">
    <property type="protein sequence ID" value="CAJ0583381.1"/>
    <property type="molecule type" value="Genomic_DNA"/>
</dbReference>
<dbReference type="GO" id="GO:0009986">
    <property type="term" value="C:cell surface"/>
    <property type="evidence" value="ECO:0007669"/>
    <property type="project" value="InterPro"/>
</dbReference>